<proteinExistence type="predicted"/>
<gene>
    <name evidence="2" type="ORF">CEXT_219291</name>
</gene>
<evidence type="ECO:0000256" key="1">
    <source>
        <dbReference type="SAM" id="MobiDB-lite"/>
    </source>
</evidence>
<feature type="compositionally biased region" description="Low complexity" evidence="1">
    <location>
        <begin position="9"/>
        <end position="20"/>
    </location>
</feature>
<sequence>MTLAPSGETGSTTGRPWTTTRAREDSKPRSMIFDDHCLLRLWSFAGKDCCVTSAGGSRRMFLFSAHVPKPRSQGGDERVNGSIRMNLRKDRNIHPFLDVHSIHPFYGH</sequence>
<dbReference type="AlphaFoldDB" id="A0AAV4MY82"/>
<accession>A0AAV4MY82</accession>
<keyword evidence="3" id="KW-1185">Reference proteome</keyword>
<dbReference type="EMBL" id="BPLR01002686">
    <property type="protein sequence ID" value="GIX76668.1"/>
    <property type="molecule type" value="Genomic_DNA"/>
</dbReference>
<comment type="caution">
    <text evidence="2">The sequence shown here is derived from an EMBL/GenBank/DDBJ whole genome shotgun (WGS) entry which is preliminary data.</text>
</comment>
<name>A0AAV4MY82_CAEEX</name>
<reference evidence="2 3" key="1">
    <citation type="submission" date="2021-06" db="EMBL/GenBank/DDBJ databases">
        <title>Caerostris extrusa draft genome.</title>
        <authorList>
            <person name="Kono N."/>
            <person name="Arakawa K."/>
        </authorList>
    </citation>
    <scope>NUCLEOTIDE SEQUENCE [LARGE SCALE GENOMIC DNA]</scope>
</reference>
<dbReference type="Proteomes" id="UP001054945">
    <property type="component" value="Unassembled WGS sequence"/>
</dbReference>
<evidence type="ECO:0000313" key="2">
    <source>
        <dbReference type="EMBL" id="GIX76668.1"/>
    </source>
</evidence>
<evidence type="ECO:0000313" key="3">
    <source>
        <dbReference type="Proteomes" id="UP001054945"/>
    </source>
</evidence>
<organism evidence="2 3">
    <name type="scientific">Caerostris extrusa</name>
    <name type="common">Bark spider</name>
    <name type="synonym">Caerostris bankana</name>
    <dbReference type="NCBI Taxonomy" id="172846"/>
    <lineage>
        <taxon>Eukaryota</taxon>
        <taxon>Metazoa</taxon>
        <taxon>Ecdysozoa</taxon>
        <taxon>Arthropoda</taxon>
        <taxon>Chelicerata</taxon>
        <taxon>Arachnida</taxon>
        <taxon>Araneae</taxon>
        <taxon>Araneomorphae</taxon>
        <taxon>Entelegynae</taxon>
        <taxon>Araneoidea</taxon>
        <taxon>Araneidae</taxon>
        <taxon>Caerostris</taxon>
    </lineage>
</organism>
<feature type="region of interest" description="Disordered" evidence="1">
    <location>
        <begin position="1"/>
        <end position="26"/>
    </location>
</feature>
<evidence type="ECO:0008006" key="4">
    <source>
        <dbReference type="Google" id="ProtNLM"/>
    </source>
</evidence>
<protein>
    <recommendedName>
        <fullName evidence="4">Transposase</fullName>
    </recommendedName>
</protein>